<gene>
    <name evidence="2" type="ORF">EMQ25_14675</name>
</gene>
<name>A0A433X5P0_9HYPH</name>
<comment type="caution">
    <text evidence="2">The sequence shown here is derived from an EMBL/GenBank/DDBJ whole genome shotgun (WGS) entry which is preliminary data.</text>
</comment>
<dbReference type="RefSeq" id="WP_127189350.1">
    <property type="nucleotide sequence ID" value="NZ_RZNJ01000005.1"/>
</dbReference>
<evidence type="ECO:0000313" key="2">
    <source>
        <dbReference type="EMBL" id="RUT29361.1"/>
    </source>
</evidence>
<protein>
    <submittedName>
        <fullName evidence="2">Uncharacterized protein</fullName>
    </submittedName>
</protein>
<reference evidence="2 3" key="1">
    <citation type="journal article" date="2016" name="Int. J. Syst. Evol. Microbiol.">
        <title>Arsenicitalea aurantiaca gen. nov., sp. nov., a new member of the family Hyphomicrobiaceae, isolated from high-arsenic sediment.</title>
        <authorList>
            <person name="Mu Y."/>
            <person name="Zhou L."/>
            <person name="Zeng X.C."/>
            <person name="Liu L."/>
            <person name="Pan Y."/>
            <person name="Chen X."/>
            <person name="Wang J."/>
            <person name="Li S."/>
            <person name="Li W.J."/>
            <person name="Wang Y."/>
        </authorList>
    </citation>
    <scope>NUCLEOTIDE SEQUENCE [LARGE SCALE GENOMIC DNA]</scope>
    <source>
        <strain evidence="2 3">42-50</strain>
    </source>
</reference>
<feature type="transmembrane region" description="Helical" evidence="1">
    <location>
        <begin position="49"/>
        <end position="66"/>
    </location>
</feature>
<organism evidence="2 3">
    <name type="scientific">Arsenicitalea aurantiaca</name>
    <dbReference type="NCBI Taxonomy" id="1783274"/>
    <lineage>
        <taxon>Bacteria</taxon>
        <taxon>Pseudomonadati</taxon>
        <taxon>Pseudomonadota</taxon>
        <taxon>Alphaproteobacteria</taxon>
        <taxon>Hyphomicrobiales</taxon>
        <taxon>Devosiaceae</taxon>
        <taxon>Arsenicitalea</taxon>
    </lineage>
</organism>
<accession>A0A433X5P0</accession>
<dbReference type="EMBL" id="RZNJ01000005">
    <property type="protein sequence ID" value="RUT29361.1"/>
    <property type="molecule type" value="Genomic_DNA"/>
</dbReference>
<proteinExistence type="predicted"/>
<keyword evidence="1" id="KW-0812">Transmembrane</keyword>
<dbReference type="Proteomes" id="UP000281547">
    <property type="component" value="Unassembled WGS sequence"/>
</dbReference>
<keyword evidence="3" id="KW-1185">Reference proteome</keyword>
<sequence>MSENPIEARLARIEAAQTDLGLRLTRIEGEGQPSRFAPPPPAEREGPNWARIGVIILVVLAALWLIDEMPGPNLLDRIF</sequence>
<evidence type="ECO:0000313" key="3">
    <source>
        <dbReference type="Proteomes" id="UP000281547"/>
    </source>
</evidence>
<evidence type="ECO:0000256" key="1">
    <source>
        <dbReference type="SAM" id="Phobius"/>
    </source>
</evidence>
<keyword evidence="1" id="KW-0472">Membrane</keyword>
<keyword evidence="1" id="KW-1133">Transmembrane helix</keyword>
<dbReference type="AlphaFoldDB" id="A0A433X5P0"/>